<feature type="domain" description="TonB-dependent receptor-like beta-barrel" evidence="13">
    <location>
        <begin position="329"/>
        <end position="743"/>
    </location>
</feature>
<comment type="subcellular location">
    <subcellularLocation>
        <location evidence="1 10">Cell outer membrane</location>
        <topology evidence="1 10">Multi-pass membrane protein</topology>
    </subcellularLocation>
</comment>
<keyword evidence="7 10" id="KW-0472">Membrane</keyword>
<evidence type="ECO:0000256" key="1">
    <source>
        <dbReference type="ARBA" id="ARBA00004571"/>
    </source>
</evidence>
<dbReference type="Gene3D" id="2.170.130.10">
    <property type="entry name" value="TonB-dependent receptor, plug domain"/>
    <property type="match status" value="1"/>
</dbReference>
<evidence type="ECO:0000313" key="15">
    <source>
        <dbReference type="EMBL" id="PSK94594.1"/>
    </source>
</evidence>
<dbReference type="Pfam" id="PF07715">
    <property type="entry name" value="Plug"/>
    <property type="match status" value="1"/>
</dbReference>
<dbReference type="Pfam" id="PF00593">
    <property type="entry name" value="TonB_dep_Rec_b-barrel"/>
    <property type="match status" value="1"/>
</dbReference>
<dbReference type="GO" id="GO:0009279">
    <property type="term" value="C:cell outer membrane"/>
    <property type="evidence" value="ECO:0007669"/>
    <property type="project" value="UniProtKB-SubCell"/>
</dbReference>
<dbReference type="PROSITE" id="PS52016">
    <property type="entry name" value="TONB_DEPENDENT_REC_3"/>
    <property type="match status" value="1"/>
</dbReference>
<dbReference type="PANTHER" id="PTHR30069:SF29">
    <property type="entry name" value="HEMOGLOBIN AND HEMOGLOBIN-HAPTOGLOBIN-BINDING PROTEIN 1-RELATED"/>
    <property type="match status" value="1"/>
</dbReference>
<dbReference type="OrthoDB" id="9795928at2"/>
<dbReference type="InterPro" id="IPR039426">
    <property type="entry name" value="TonB-dep_rcpt-like"/>
</dbReference>
<sequence length="774" mass="85725">MYFLKQVATLAVAACGIVPCTALAQQQECNGRLHVLVLEAQTGEVLPGALVSIGERQSISDENGLSQLEGLCPGQQHLHVQELGYVTIDRDISFAAGDTLRISLRSAGKTLDAVEILDHKQALNTTTSVTTLHAEDLDKLKGNNLANVLKAIPGVTMIQTGATIAKPVINGQYSNRILILNNGIRQEGQQWGSEHAPEIDPFIAQNISVVKGAEAIRYGADAMGGVVIIEPPALPADSTIHGELNLVGASNGRSGTASGMLSGNFKKVPALAWRVQGTAKQSGDFRTADYFLENTGAKELNYSAALGYTKEHFGLGAFYSHFNTKLGIFNGSHIGSTDDLNAALAHGTPFIYRPFSYAINAPRQEVIHDLLKLNAHVHLNDYLHLNVQYGFQRDSRKEFDIRRGGRTSLPSQDLSLYTQTLNIAMEYFNGTHWKATFGLDGLYQNNENVPGTLTVPIIPDYIAKGAGAHAIGRYLHDNYELEAGLRYDYKRVDAAGYNRDQDLYGDTRTFHNVTSSLGAVWHASRELDLRTNIGTAFRPATVNELFSNGIHQSVNAWEQGDSTLVSEKSLKWISSLQYNNAPGWLSVLLDVYANYFNNYIYLDPTGTVHESLSGAFPVYKQRQVNARFLGADLTANLRFAKHFEYTLKGSVVRAKNTTDNAFLPMVPADRLEQALQYKYDPLPFLHESYLQLAHVYVARQNRYDMASEIAPPPDAYHLLNLNIGTRLAWGKQSLNVNFAVENLTNTLYKDYLNRFRYFAHDLGRNFVLRLTYRI</sequence>
<evidence type="ECO:0000256" key="10">
    <source>
        <dbReference type="PROSITE-ProRule" id="PRU01360"/>
    </source>
</evidence>
<keyword evidence="6 11" id="KW-0798">TonB box</keyword>
<evidence type="ECO:0000256" key="8">
    <source>
        <dbReference type="ARBA" id="ARBA00023170"/>
    </source>
</evidence>
<dbReference type="EMBL" id="PYGD01000001">
    <property type="protein sequence ID" value="PSK94594.1"/>
    <property type="molecule type" value="Genomic_DNA"/>
</dbReference>
<evidence type="ECO:0000259" key="13">
    <source>
        <dbReference type="Pfam" id="PF00593"/>
    </source>
</evidence>
<reference evidence="15 16" key="1">
    <citation type="submission" date="2018-03" db="EMBL/GenBank/DDBJ databases">
        <title>Genomic Encyclopedia of Type Strains, Phase III (KMG-III): the genomes of soil and plant-associated and newly described type strains.</title>
        <authorList>
            <person name="Whitman W."/>
        </authorList>
    </citation>
    <scope>NUCLEOTIDE SEQUENCE [LARGE SCALE GENOMIC DNA]</scope>
    <source>
        <strain evidence="15 16">CGMCC 1.12700</strain>
    </source>
</reference>
<dbReference type="InterPro" id="IPR036942">
    <property type="entry name" value="Beta-barrel_TonB_sf"/>
</dbReference>
<feature type="signal peptide" evidence="12">
    <location>
        <begin position="1"/>
        <end position="24"/>
    </location>
</feature>
<comment type="caution">
    <text evidence="15">The sequence shown here is derived from an EMBL/GenBank/DDBJ whole genome shotgun (WGS) entry which is preliminary data.</text>
</comment>
<dbReference type="InterPro" id="IPR037066">
    <property type="entry name" value="Plug_dom_sf"/>
</dbReference>
<keyword evidence="4 10" id="KW-0812">Transmembrane</keyword>
<evidence type="ECO:0000313" key="16">
    <source>
        <dbReference type="Proteomes" id="UP000240572"/>
    </source>
</evidence>
<proteinExistence type="inferred from homology"/>
<comment type="similarity">
    <text evidence="10 11">Belongs to the TonB-dependent receptor family.</text>
</comment>
<gene>
    <name evidence="15" type="ORF">B0I18_101750</name>
</gene>
<dbReference type="SUPFAM" id="SSF49464">
    <property type="entry name" value="Carboxypeptidase regulatory domain-like"/>
    <property type="match status" value="1"/>
</dbReference>
<keyword evidence="2 10" id="KW-0813">Transport</keyword>
<dbReference type="Gene3D" id="2.40.170.20">
    <property type="entry name" value="TonB-dependent receptor, beta-barrel domain"/>
    <property type="match status" value="1"/>
</dbReference>
<evidence type="ECO:0000256" key="12">
    <source>
        <dbReference type="SAM" id="SignalP"/>
    </source>
</evidence>
<organism evidence="15 16">
    <name type="scientific">Taibaiella chishuiensis</name>
    <dbReference type="NCBI Taxonomy" id="1434707"/>
    <lineage>
        <taxon>Bacteria</taxon>
        <taxon>Pseudomonadati</taxon>
        <taxon>Bacteroidota</taxon>
        <taxon>Chitinophagia</taxon>
        <taxon>Chitinophagales</taxon>
        <taxon>Chitinophagaceae</taxon>
        <taxon>Taibaiella</taxon>
    </lineage>
</organism>
<evidence type="ECO:0000256" key="5">
    <source>
        <dbReference type="ARBA" id="ARBA00022729"/>
    </source>
</evidence>
<evidence type="ECO:0000259" key="14">
    <source>
        <dbReference type="Pfam" id="PF07715"/>
    </source>
</evidence>
<evidence type="ECO:0000256" key="3">
    <source>
        <dbReference type="ARBA" id="ARBA00022452"/>
    </source>
</evidence>
<protein>
    <submittedName>
        <fullName evidence="15">Iron complex outermembrane receptor protein</fullName>
    </submittedName>
</protein>
<feature type="domain" description="TonB-dependent receptor plug" evidence="14">
    <location>
        <begin position="123"/>
        <end position="226"/>
    </location>
</feature>
<evidence type="ECO:0000256" key="9">
    <source>
        <dbReference type="ARBA" id="ARBA00023237"/>
    </source>
</evidence>
<dbReference type="InterPro" id="IPR012910">
    <property type="entry name" value="Plug_dom"/>
</dbReference>
<dbReference type="PANTHER" id="PTHR30069">
    <property type="entry name" value="TONB-DEPENDENT OUTER MEMBRANE RECEPTOR"/>
    <property type="match status" value="1"/>
</dbReference>
<dbReference type="InterPro" id="IPR008969">
    <property type="entry name" value="CarboxyPept-like_regulatory"/>
</dbReference>
<keyword evidence="16" id="KW-1185">Reference proteome</keyword>
<keyword evidence="9 10" id="KW-0998">Cell outer membrane</keyword>
<keyword evidence="5 12" id="KW-0732">Signal</keyword>
<name>A0A2P8DBL5_9BACT</name>
<evidence type="ECO:0000256" key="6">
    <source>
        <dbReference type="ARBA" id="ARBA00023077"/>
    </source>
</evidence>
<dbReference type="InterPro" id="IPR000531">
    <property type="entry name" value="Beta-barrel_TonB"/>
</dbReference>
<accession>A0A2P8DBL5</accession>
<dbReference type="Proteomes" id="UP000240572">
    <property type="component" value="Unassembled WGS sequence"/>
</dbReference>
<keyword evidence="8 15" id="KW-0675">Receptor</keyword>
<evidence type="ECO:0000256" key="4">
    <source>
        <dbReference type="ARBA" id="ARBA00022692"/>
    </source>
</evidence>
<dbReference type="AlphaFoldDB" id="A0A2P8DBL5"/>
<evidence type="ECO:0000256" key="11">
    <source>
        <dbReference type="RuleBase" id="RU003357"/>
    </source>
</evidence>
<dbReference type="SUPFAM" id="SSF56935">
    <property type="entry name" value="Porins"/>
    <property type="match status" value="1"/>
</dbReference>
<keyword evidence="3 10" id="KW-1134">Transmembrane beta strand</keyword>
<dbReference type="GO" id="GO:0044718">
    <property type="term" value="P:siderophore transmembrane transport"/>
    <property type="evidence" value="ECO:0007669"/>
    <property type="project" value="TreeGrafter"/>
</dbReference>
<feature type="chain" id="PRO_5015188047" evidence="12">
    <location>
        <begin position="25"/>
        <end position="774"/>
    </location>
</feature>
<dbReference type="GO" id="GO:0015344">
    <property type="term" value="F:siderophore uptake transmembrane transporter activity"/>
    <property type="evidence" value="ECO:0007669"/>
    <property type="project" value="TreeGrafter"/>
</dbReference>
<evidence type="ECO:0000256" key="2">
    <source>
        <dbReference type="ARBA" id="ARBA00022448"/>
    </source>
</evidence>
<evidence type="ECO:0000256" key="7">
    <source>
        <dbReference type="ARBA" id="ARBA00023136"/>
    </source>
</evidence>